<keyword evidence="2" id="KW-0808">Transferase</keyword>
<evidence type="ECO:0000259" key="1">
    <source>
        <dbReference type="Pfam" id="PF01636"/>
    </source>
</evidence>
<dbReference type="STRING" id="28230.SAMN05878443_1123"/>
<dbReference type="InterPro" id="IPR052077">
    <property type="entry name" value="CcrZ_PhaseVar_Mediator"/>
</dbReference>
<name>A0A1N6GBA6_9LACT</name>
<reference evidence="3" key="1">
    <citation type="submission" date="2016-11" db="EMBL/GenBank/DDBJ databases">
        <authorList>
            <person name="Varghese N."/>
            <person name="Submissions S."/>
        </authorList>
    </citation>
    <scope>NUCLEOTIDE SEQUENCE [LARGE SCALE GENOMIC DNA]</scope>
    <source>
        <strain evidence="3">313</strain>
    </source>
</reference>
<dbReference type="Gene3D" id="3.90.1200.10">
    <property type="match status" value="1"/>
</dbReference>
<dbReference type="GO" id="GO:0016301">
    <property type="term" value="F:kinase activity"/>
    <property type="evidence" value="ECO:0007669"/>
    <property type="project" value="UniProtKB-KW"/>
</dbReference>
<evidence type="ECO:0000313" key="2">
    <source>
        <dbReference type="EMBL" id="SIO04784.1"/>
    </source>
</evidence>
<organism evidence="2 3">
    <name type="scientific">Carnobacterium alterfunditum</name>
    <dbReference type="NCBI Taxonomy" id="28230"/>
    <lineage>
        <taxon>Bacteria</taxon>
        <taxon>Bacillati</taxon>
        <taxon>Bacillota</taxon>
        <taxon>Bacilli</taxon>
        <taxon>Lactobacillales</taxon>
        <taxon>Carnobacteriaceae</taxon>
        <taxon>Carnobacterium</taxon>
    </lineage>
</organism>
<dbReference type="InterPro" id="IPR002575">
    <property type="entry name" value="Aminoglycoside_PTrfase"/>
</dbReference>
<dbReference type="Pfam" id="PF01636">
    <property type="entry name" value="APH"/>
    <property type="match status" value="1"/>
</dbReference>
<sequence>MDFEIDSGWKLHPVGGDTGQAYMGTRAEEKLFLKRNSSPFLAALSVEGITPRLMWTKRIGNGDVLTAQEWLNGRVLTKKEMSSPEVAKLIGRIHNSATLRRMLARVGGEVVTPKQLIQKYEEKLSLDLQDHPLLSVILKKLKSEVDLMSTVETKVCHGDIYRKNWLLSDQNRLYLVDWDSAMLCDPAMDVSMLLCQYVSKDSWVDWLEHYDTEVTEELKSRIVWYALMNYLLETKKHHQDTWFHEMNKDIIMLQSLYQGKNFFEKR</sequence>
<gene>
    <name evidence="2" type="ORF">SAMN05878443_1123</name>
</gene>
<protein>
    <submittedName>
        <fullName evidence="2">Thiamine kinase</fullName>
    </submittedName>
</protein>
<dbReference type="AlphaFoldDB" id="A0A1N6GBA6"/>
<dbReference type="RefSeq" id="WP_034548020.1">
    <property type="nucleotide sequence ID" value="NZ_FSRN01000001.1"/>
</dbReference>
<dbReference type="SUPFAM" id="SSF56112">
    <property type="entry name" value="Protein kinase-like (PK-like)"/>
    <property type="match status" value="1"/>
</dbReference>
<dbReference type="Proteomes" id="UP000184758">
    <property type="component" value="Unassembled WGS sequence"/>
</dbReference>
<keyword evidence="3" id="KW-1185">Reference proteome</keyword>
<dbReference type="PANTHER" id="PTHR40086">
    <property type="entry name" value="PHOSPHOTRANSFERASE YTMP-RELATED"/>
    <property type="match status" value="1"/>
</dbReference>
<dbReference type="EMBL" id="FSRN01000001">
    <property type="protein sequence ID" value="SIO04784.1"/>
    <property type="molecule type" value="Genomic_DNA"/>
</dbReference>
<dbReference type="OrthoDB" id="3171511at2"/>
<dbReference type="eggNOG" id="COG0510">
    <property type="taxonomic scope" value="Bacteria"/>
</dbReference>
<dbReference type="PANTHER" id="PTHR40086:SF1">
    <property type="entry name" value="CELL CYCLE REGULATOR CCRZ"/>
    <property type="match status" value="1"/>
</dbReference>
<evidence type="ECO:0000313" key="3">
    <source>
        <dbReference type="Proteomes" id="UP000184758"/>
    </source>
</evidence>
<keyword evidence="2" id="KW-0418">Kinase</keyword>
<feature type="domain" description="Aminoglycoside phosphotransferase" evidence="1">
    <location>
        <begin position="40"/>
        <end position="210"/>
    </location>
</feature>
<proteinExistence type="predicted"/>
<accession>A0A1N6GBA6</accession>
<dbReference type="InterPro" id="IPR011009">
    <property type="entry name" value="Kinase-like_dom_sf"/>
</dbReference>